<protein>
    <submittedName>
        <fullName evidence="2">Uncharacterized protein</fullName>
    </submittedName>
</protein>
<organism evidence="2 3">
    <name type="scientific">Monodon monoceros</name>
    <name type="common">Narwhal</name>
    <name type="synonym">Ceratodon monodon</name>
    <dbReference type="NCBI Taxonomy" id="40151"/>
    <lineage>
        <taxon>Eukaryota</taxon>
        <taxon>Metazoa</taxon>
        <taxon>Chordata</taxon>
        <taxon>Craniata</taxon>
        <taxon>Vertebrata</taxon>
        <taxon>Euteleostomi</taxon>
        <taxon>Mammalia</taxon>
        <taxon>Eutheria</taxon>
        <taxon>Laurasiatheria</taxon>
        <taxon>Artiodactyla</taxon>
        <taxon>Whippomorpha</taxon>
        <taxon>Cetacea</taxon>
        <taxon>Odontoceti</taxon>
        <taxon>Monodontidae</taxon>
        <taxon>Monodon</taxon>
    </lineage>
</organism>
<feature type="region of interest" description="Disordered" evidence="1">
    <location>
        <begin position="46"/>
        <end position="70"/>
    </location>
</feature>
<name>A0A4U1EKY2_MONMO</name>
<evidence type="ECO:0000256" key="1">
    <source>
        <dbReference type="SAM" id="MobiDB-lite"/>
    </source>
</evidence>
<accession>A0A4U1EKY2</accession>
<evidence type="ECO:0000313" key="3">
    <source>
        <dbReference type="Proteomes" id="UP000308365"/>
    </source>
</evidence>
<dbReference type="InterPro" id="IPR023214">
    <property type="entry name" value="HAD_sf"/>
</dbReference>
<dbReference type="Gene3D" id="3.40.50.1000">
    <property type="entry name" value="HAD superfamily/HAD-like"/>
    <property type="match status" value="1"/>
</dbReference>
<sequence length="70" mass="7973">MGFYQPFSSMKLPKAVRFLQQPCRLLVSTDLDQWLPLENSRFLAEPNATVGSSEEAQSNTNAHQRKEVSF</sequence>
<feature type="compositionally biased region" description="Polar residues" evidence="1">
    <location>
        <begin position="49"/>
        <end position="62"/>
    </location>
</feature>
<reference evidence="3" key="1">
    <citation type="journal article" date="2019" name="IScience">
        <title>Narwhal Genome Reveals Long-Term Low Genetic Diversity despite Current Large Abundance Size.</title>
        <authorList>
            <person name="Westbury M.V."/>
            <person name="Petersen B."/>
            <person name="Garde E."/>
            <person name="Heide-Jorgensen M.P."/>
            <person name="Lorenzen E.D."/>
        </authorList>
    </citation>
    <scope>NUCLEOTIDE SEQUENCE [LARGE SCALE GENOMIC DNA]</scope>
</reference>
<dbReference type="Proteomes" id="UP000308365">
    <property type="component" value="Unassembled WGS sequence"/>
</dbReference>
<gene>
    <name evidence="2" type="ORF">EI555_017283</name>
</gene>
<proteinExistence type="predicted"/>
<evidence type="ECO:0000313" key="2">
    <source>
        <dbReference type="EMBL" id="TKC37061.1"/>
    </source>
</evidence>
<dbReference type="EMBL" id="RWIC01001204">
    <property type="protein sequence ID" value="TKC37061.1"/>
    <property type="molecule type" value="Genomic_DNA"/>
</dbReference>
<comment type="caution">
    <text evidence="2">The sequence shown here is derived from an EMBL/GenBank/DDBJ whole genome shotgun (WGS) entry which is preliminary data.</text>
</comment>
<dbReference type="AlphaFoldDB" id="A0A4U1EKY2"/>